<name>A0AAN6UBY6_9PEZI</name>
<dbReference type="PROSITE" id="PS51257">
    <property type="entry name" value="PROKAR_LIPOPROTEIN"/>
    <property type="match status" value="1"/>
</dbReference>
<dbReference type="AlphaFoldDB" id="A0AAN6UBY6"/>
<reference evidence="2" key="1">
    <citation type="journal article" date="2023" name="Mol. Phylogenet. Evol.">
        <title>Genome-scale phylogeny and comparative genomics of the fungal order Sordariales.</title>
        <authorList>
            <person name="Hensen N."/>
            <person name="Bonometti L."/>
            <person name="Westerberg I."/>
            <person name="Brannstrom I.O."/>
            <person name="Guillou S."/>
            <person name="Cros-Aarteil S."/>
            <person name="Calhoun S."/>
            <person name="Haridas S."/>
            <person name="Kuo A."/>
            <person name="Mondo S."/>
            <person name="Pangilinan J."/>
            <person name="Riley R."/>
            <person name="LaButti K."/>
            <person name="Andreopoulos B."/>
            <person name="Lipzen A."/>
            <person name="Chen C."/>
            <person name="Yan M."/>
            <person name="Daum C."/>
            <person name="Ng V."/>
            <person name="Clum A."/>
            <person name="Steindorff A."/>
            <person name="Ohm R.A."/>
            <person name="Martin F."/>
            <person name="Silar P."/>
            <person name="Natvig D.O."/>
            <person name="Lalanne C."/>
            <person name="Gautier V."/>
            <person name="Ament-Velasquez S.L."/>
            <person name="Kruys A."/>
            <person name="Hutchinson M.I."/>
            <person name="Powell A.J."/>
            <person name="Barry K."/>
            <person name="Miller A.N."/>
            <person name="Grigoriev I.V."/>
            <person name="Debuchy R."/>
            <person name="Gladieux P."/>
            <person name="Hiltunen Thoren M."/>
            <person name="Johannesson H."/>
        </authorList>
    </citation>
    <scope>NUCLEOTIDE SEQUENCE</scope>
    <source>
        <strain evidence="2">CBS 123565</strain>
    </source>
</reference>
<dbReference type="Proteomes" id="UP001304895">
    <property type="component" value="Unassembled WGS sequence"/>
</dbReference>
<feature type="compositionally biased region" description="Polar residues" evidence="1">
    <location>
        <begin position="199"/>
        <end position="210"/>
    </location>
</feature>
<feature type="region of interest" description="Disordered" evidence="1">
    <location>
        <begin position="182"/>
        <end position="215"/>
    </location>
</feature>
<sequence length="246" mass="27398">MPRSPTSRSGRPWSTIRPLGVTNLWAFLGCIHANHRYPWSRLIMQTPDRGAGAPAKPASRNRCRDGACFIRRPVVLLLFSSHINKAAYDITEARMCLQQSRGWRERAERDKNRGRNLWGAGLRNTRLGPALRTAICHGRRTMTDRDDRKALGSANLRRYRKSAMSRLRRCQPTMRGRALWVPGKGRRRRDWRKPLAGTNPKSGATNSCGASSWPDISPSPCGPKSVGVCLASSCTVRPGGVVARTS</sequence>
<gene>
    <name evidence="2" type="ORF">BT67DRAFT_240224</name>
</gene>
<proteinExistence type="predicted"/>
<keyword evidence="3" id="KW-1185">Reference proteome</keyword>
<evidence type="ECO:0000313" key="3">
    <source>
        <dbReference type="Proteomes" id="UP001304895"/>
    </source>
</evidence>
<reference evidence="2" key="2">
    <citation type="submission" date="2023-05" db="EMBL/GenBank/DDBJ databases">
        <authorList>
            <consortium name="Lawrence Berkeley National Laboratory"/>
            <person name="Steindorff A."/>
            <person name="Hensen N."/>
            <person name="Bonometti L."/>
            <person name="Westerberg I."/>
            <person name="Brannstrom I.O."/>
            <person name="Guillou S."/>
            <person name="Cros-Aarteil S."/>
            <person name="Calhoun S."/>
            <person name="Haridas S."/>
            <person name="Kuo A."/>
            <person name="Mondo S."/>
            <person name="Pangilinan J."/>
            <person name="Riley R."/>
            <person name="Labutti K."/>
            <person name="Andreopoulos B."/>
            <person name="Lipzen A."/>
            <person name="Chen C."/>
            <person name="Yanf M."/>
            <person name="Daum C."/>
            <person name="Ng V."/>
            <person name="Clum A."/>
            <person name="Ohm R."/>
            <person name="Martin F."/>
            <person name="Silar P."/>
            <person name="Natvig D."/>
            <person name="Lalanne C."/>
            <person name="Gautier V."/>
            <person name="Ament-Velasquez S.L."/>
            <person name="Kruys A."/>
            <person name="Hutchinson M.I."/>
            <person name="Powell A.J."/>
            <person name="Barry K."/>
            <person name="Miller A.N."/>
            <person name="Grigoriev I.V."/>
            <person name="Debuchy R."/>
            <person name="Gladieux P."/>
            <person name="Thoren M.H."/>
            <person name="Johannesson H."/>
        </authorList>
    </citation>
    <scope>NUCLEOTIDE SEQUENCE</scope>
    <source>
        <strain evidence="2">CBS 123565</strain>
    </source>
</reference>
<organism evidence="2 3">
    <name type="scientific">Trichocladium antarcticum</name>
    <dbReference type="NCBI Taxonomy" id="1450529"/>
    <lineage>
        <taxon>Eukaryota</taxon>
        <taxon>Fungi</taxon>
        <taxon>Dikarya</taxon>
        <taxon>Ascomycota</taxon>
        <taxon>Pezizomycotina</taxon>
        <taxon>Sordariomycetes</taxon>
        <taxon>Sordariomycetidae</taxon>
        <taxon>Sordariales</taxon>
        <taxon>Chaetomiaceae</taxon>
        <taxon>Trichocladium</taxon>
    </lineage>
</organism>
<accession>A0AAN6UBY6</accession>
<evidence type="ECO:0000256" key="1">
    <source>
        <dbReference type="SAM" id="MobiDB-lite"/>
    </source>
</evidence>
<evidence type="ECO:0000313" key="2">
    <source>
        <dbReference type="EMBL" id="KAK4130197.1"/>
    </source>
</evidence>
<dbReference type="EMBL" id="MU853441">
    <property type="protein sequence ID" value="KAK4130197.1"/>
    <property type="molecule type" value="Genomic_DNA"/>
</dbReference>
<comment type="caution">
    <text evidence="2">The sequence shown here is derived from an EMBL/GenBank/DDBJ whole genome shotgun (WGS) entry which is preliminary data.</text>
</comment>
<protein>
    <submittedName>
        <fullName evidence="2">Uncharacterized protein</fullName>
    </submittedName>
</protein>